<protein>
    <submittedName>
        <fullName evidence="1">Uncharacterized protein</fullName>
    </submittedName>
</protein>
<reference evidence="1" key="1">
    <citation type="submission" date="2021-05" db="EMBL/GenBank/DDBJ databases">
        <authorList>
            <person name="Khan N."/>
        </authorList>
    </citation>
    <scope>NUCLEOTIDE SEQUENCE</scope>
</reference>
<accession>A0A8J2NEG0</accession>
<dbReference type="EMBL" id="CAJSTJ010000066">
    <property type="protein sequence ID" value="CAG7555834.1"/>
    <property type="molecule type" value="Genomic_DNA"/>
</dbReference>
<proteinExistence type="predicted"/>
<evidence type="ECO:0000313" key="1">
    <source>
        <dbReference type="EMBL" id="CAG7555834.1"/>
    </source>
</evidence>
<sequence>MAEQIMTIRQRAALAATASQSTSPTCDVNMDGAEAHPDQQKTTLDQVNTSFEIMQIKAQLAKHGEDIAENEAMLTNTGNKVERLEGDIEAVDKATGNRFLDEEILRNELFNQVEDSLDEFSEVETEMDKK</sequence>
<gene>
    <name evidence="1" type="ORF">FEQUK3_LOCUS1566</name>
</gene>
<dbReference type="AlphaFoldDB" id="A0A8J2NEG0"/>
<dbReference type="Proteomes" id="UP000693738">
    <property type="component" value="Unassembled WGS sequence"/>
</dbReference>
<name>A0A8J2NEG0_FUSEQ</name>
<organism evidence="1 2">
    <name type="scientific">Fusarium equiseti</name>
    <name type="common">Fusarium scirpi</name>
    <dbReference type="NCBI Taxonomy" id="61235"/>
    <lineage>
        <taxon>Eukaryota</taxon>
        <taxon>Fungi</taxon>
        <taxon>Dikarya</taxon>
        <taxon>Ascomycota</taxon>
        <taxon>Pezizomycotina</taxon>
        <taxon>Sordariomycetes</taxon>
        <taxon>Hypocreomycetidae</taxon>
        <taxon>Hypocreales</taxon>
        <taxon>Nectriaceae</taxon>
        <taxon>Fusarium</taxon>
        <taxon>Fusarium incarnatum-equiseti species complex</taxon>
    </lineage>
</organism>
<comment type="caution">
    <text evidence="1">The sequence shown here is derived from an EMBL/GenBank/DDBJ whole genome shotgun (WGS) entry which is preliminary data.</text>
</comment>
<evidence type="ECO:0000313" key="2">
    <source>
        <dbReference type="Proteomes" id="UP000693738"/>
    </source>
</evidence>